<proteinExistence type="inferred from homology"/>
<evidence type="ECO:0000313" key="9">
    <source>
        <dbReference type="Proteomes" id="UP000261948"/>
    </source>
</evidence>
<feature type="transmembrane region" description="Helical" evidence="7">
    <location>
        <begin position="65"/>
        <end position="84"/>
    </location>
</feature>
<evidence type="ECO:0000313" key="8">
    <source>
        <dbReference type="EMBL" id="RGE45668.1"/>
    </source>
</evidence>
<comment type="subcellular location">
    <subcellularLocation>
        <location evidence="1">Membrane</location>
        <topology evidence="1">Multi-pass membrane protein</topology>
    </subcellularLocation>
</comment>
<gene>
    <name evidence="8" type="ORF">DZC30_06860</name>
</gene>
<dbReference type="GO" id="GO:0005886">
    <property type="term" value="C:plasma membrane"/>
    <property type="evidence" value="ECO:0007669"/>
    <property type="project" value="TreeGrafter"/>
</dbReference>
<feature type="transmembrane region" description="Helical" evidence="7">
    <location>
        <begin position="28"/>
        <end position="53"/>
    </location>
</feature>
<keyword evidence="4 7" id="KW-0812">Transmembrane</keyword>
<feature type="transmembrane region" description="Helical" evidence="7">
    <location>
        <begin position="202"/>
        <end position="221"/>
    </location>
</feature>
<keyword evidence="5 7" id="KW-1133">Transmembrane helix</keyword>
<evidence type="ECO:0000256" key="2">
    <source>
        <dbReference type="ARBA" id="ARBA00008821"/>
    </source>
</evidence>
<dbReference type="InterPro" id="IPR006043">
    <property type="entry name" value="NCS2"/>
</dbReference>
<feature type="transmembrane region" description="Helical" evidence="7">
    <location>
        <begin position="175"/>
        <end position="196"/>
    </location>
</feature>
<feature type="transmembrane region" description="Helical" evidence="7">
    <location>
        <begin position="389"/>
        <end position="408"/>
    </location>
</feature>
<dbReference type="PANTHER" id="PTHR42810:SF4">
    <property type="entry name" value="URIC ACID TRANSPORTER UACT"/>
    <property type="match status" value="1"/>
</dbReference>
<sequence>MLPLRFPPSVVRRRSPALVYGADDRLPWSALLVLAAQHGATVIAFLSYVLVATRAAGLDAAGTQSMLAMTLIGMAVCTALQSWGGRWGSGFLIAHMPNPFVISFVTTTLVAVGPGGMAMIALVYCGVTFCVAPLITRMRSLFPPAVVGTVIVMGGLTLVESAVRHSLGLNAQWQVDAVSSITAGCTLFTIVVASVWGGKRLGLMALLLGIAVGVLVSAVLGGHGDLGAIKSAALVDFPALVMPSFKGDIGVLVAVGLIAVLTQLDTLGGVSMMDKLEDADWRRLNPQAVSGGMRAYVLGGLMGLFGAFPSCVSSTNIALAHATHATARRIGFAVAILLLIVAFMPKLTVSLMQIPEAVLGAVELYAAAFLIVAGFELVASRAMDSRSTFAVGLAISSGIAIMVMPQLMQSMPSYWRSLVGNAFVVCSLLVILLNMLFRLGTSRKVEVDLGNEDRPVHEAVVNFVETQGAAWGARREVVQRAAMAALEGAEGIHAAGRKLTGMRGSFDEFNLDLELLHTGAALPVKAGAGKVLQAHDLLDTDDEAFEAALSQVSSQLLRHIADRVSTYDAQAGQPSALQLHFEH</sequence>
<evidence type="ECO:0000256" key="4">
    <source>
        <dbReference type="ARBA" id="ARBA00022692"/>
    </source>
</evidence>
<evidence type="ECO:0000256" key="1">
    <source>
        <dbReference type="ARBA" id="ARBA00004141"/>
    </source>
</evidence>
<protein>
    <recommendedName>
        <fullName evidence="10">Xanthine/uracil/vitamin C permease</fullName>
    </recommendedName>
</protein>
<dbReference type="PANTHER" id="PTHR42810">
    <property type="entry name" value="PURINE PERMEASE C1399.01C-RELATED"/>
    <property type="match status" value="1"/>
</dbReference>
<feature type="transmembrane region" description="Helical" evidence="7">
    <location>
        <begin position="141"/>
        <end position="163"/>
    </location>
</feature>
<name>A0A373FND2_COMTE</name>
<dbReference type="AlphaFoldDB" id="A0A373FND2"/>
<comment type="caution">
    <text evidence="8">The sequence shown here is derived from an EMBL/GenBank/DDBJ whole genome shotgun (WGS) entry which is preliminary data.</text>
</comment>
<dbReference type="Proteomes" id="UP000261948">
    <property type="component" value="Unassembled WGS sequence"/>
</dbReference>
<feature type="transmembrane region" description="Helical" evidence="7">
    <location>
        <begin position="330"/>
        <end position="351"/>
    </location>
</feature>
<keyword evidence="3" id="KW-0813">Transport</keyword>
<feature type="transmembrane region" description="Helical" evidence="7">
    <location>
        <begin position="249"/>
        <end position="273"/>
    </location>
</feature>
<dbReference type="OrthoDB" id="9805749at2"/>
<evidence type="ECO:0008006" key="10">
    <source>
        <dbReference type="Google" id="ProtNLM"/>
    </source>
</evidence>
<evidence type="ECO:0000256" key="5">
    <source>
        <dbReference type="ARBA" id="ARBA00022989"/>
    </source>
</evidence>
<dbReference type="NCBIfam" id="NF037981">
    <property type="entry name" value="NCS2_1"/>
    <property type="match status" value="1"/>
</dbReference>
<dbReference type="Pfam" id="PF00860">
    <property type="entry name" value="Xan_ur_permease"/>
    <property type="match status" value="1"/>
</dbReference>
<dbReference type="EMBL" id="QURR01000007">
    <property type="protein sequence ID" value="RGE45668.1"/>
    <property type="molecule type" value="Genomic_DNA"/>
</dbReference>
<feature type="transmembrane region" description="Helical" evidence="7">
    <location>
        <begin position="414"/>
        <end position="437"/>
    </location>
</feature>
<keyword evidence="6 7" id="KW-0472">Membrane</keyword>
<feature type="transmembrane region" description="Helical" evidence="7">
    <location>
        <begin position="117"/>
        <end position="135"/>
    </location>
</feature>
<evidence type="ECO:0000256" key="3">
    <source>
        <dbReference type="ARBA" id="ARBA00022448"/>
    </source>
</evidence>
<evidence type="ECO:0000256" key="7">
    <source>
        <dbReference type="SAM" id="Phobius"/>
    </source>
</evidence>
<feature type="transmembrane region" description="Helical" evidence="7">
    <location>
        <begin position="357"/>
        <end position="377"/>
    </location>
</feature>
<dbReference type="GO" id="GO:0042907">
    <property type="term" value="F:xanthine transmembrane transporter activity"/>
    <property type="evidence" value="ECO:0007669"/>
    <property type="project" value="TreeGrafter"/>
</dbReference>
<evidence type="ECO:0000256" key="6">
    <source>
        <dbReference type="ARBA" id="ARBA00023136"/>
    </source>
</evidence>
<comment type="similarity">
    <text evidence="2">Belongs to the nucleobase:cation symporter-2 (NCS2) (TC 2.A.40) family.</text>
</comment>
<accession>A0A373FND2</accession>
<organism evidence="8 9">
    <name type="scientific">Comamonas testosteroni</name>
    <name type="common">Pseudomonas testosteroni</name>
    <dbReference type="NCBI Taxonomy" id="285"/>
    <lineage>
        <taxon>Bacteria</taxon>
        <taxon>Pseudomonadati</taxon>
        <taxon>Pseudomonadota</taxon>
        <taxon>Betaproteobacteria</taxon>
        <taxon>Burkholderiales</taxon>
        <taxon>Comamonadaceae</taxon>
        <taxon>Comamonas</taxon>
    </lineage>
</organism>
<reference evidence="8 9" key="1">
    <citation type="submission" date="2018-08" db="EMBL/GenBank/DDBJ databases">
        <title>Comamonas testosteroni strain SWCO2.</title>
        <authorList>
            <person name="Jiang N."/>
            <person name="Zhang X.Z."/>
        </authorList>
    </citation>
    <scope>NUCLEOTIDE SEQUENCE [LARGE SCALE GENOMIC DNA]</scope>
    <source>
        <strain evidence="8 9">SWCO2</strain>
    </source>
</reference>
<keyword evidence="9" id="KW-1185">Reference proteome</keyword>